<feature type="region of interest" description="Disordered" evidence="1">
    <location>
        <begin position="144"/>
        <end position="170"/>
    </location>
</feature>
<accession>A0A3D8R1D5</accession>
<gene>
    <name evidence="2" type="ORF">BP6252_09232</name>
</gene>
<evidence type="ECO:0000313" key="3">
    <source>
        <dbReference type="Proteomes" id="UP000256645"/>
    </source>
</evidence>
<dbReference type="Proteomes" id="UP000256645">
    <property type="component" value="Unassembled WGS sequence"/>
</dbReference>
<protein>
    <submittedName>
        <fullName evidence="2">Uncharacterized protein</fullName>
    </submittedName>
</protein>
<organism evidence="2 3">
    <name type="scientific">Coleophoma cylindrospora</name>
    <dbReference type="NCBI Taxonomy" id="1849047"/>
    <lineage>
        <taxon>Eukaryota</taxon>
        <taxon>Fungi</taxon>
        <taxon>Dikarya</taxon>
        <taxon>Ascomycota</taxon>
        <taxon>Pezizomycotina</taxon>
        <taxon>Leotiomycetes</taxon>
        <taxon>Helotiales</taxon>
        <taxon>Dermateaceae</taxon>
        <taxon>Coleophoma</taxon>
    </lineage>
</organism>
<feature type="compositionally biased region" description="Acidic residues" evidence="1">
    <location>
        <begin position="144"/>
        <end position="159"/>
    </location>
</feature>
<proteinExistence type="predicted"/>
<reference evidence="2 3" key="1">
    <citation type="journal article" date="2018" name="IMA Fungus">
        <title>IMA Genome-F 9: Draft genome sequence of Annulohypoxylon stygium, Aspergillus mulundensis, Berkeleyomyces basicola (syn. Thielaviopsis basicola), Ceratocystis smalleyi, two Cercospora beticola strains, Coleophoma cylindrospora, Fusarium fracticaudum, Phialophora cf. hyalina, and Morchella septimelata.</title>
        <authorList>
            <person name="Wingfield B.D."/>
            <person name="Bills G.F."/>
            <person name="Dong Y."/>
            <person name="Huang W."/>
            <person name="Nel W.J."/>
            <person name="Swalarsk-Parry B.S."/>
            <person name="Vaghefi N."/>
            <person name="Wilken P.M."/>
            <person name="An Z."/>
            <person name="de Beer Z.W."/>
            <person name="De Vos L."/>
            <person name="Chen L."/>
            <person name="Duong T.A."/>
            <person name="Gao Y."/>
            <person name="Hammerbacher A."/>
            <person name="Kikkert J.R."/>
            <person name="Li Y."/>
            <person name="Li H."/>
            <person name="Li K."/>
            <person name="Li Q."/>
            <person name="Liu X."/>
            <person name="Ma X."/>
            <person name="Naidoo K."/>
            <person name="Pethybridge S.J."/>
            <person name="Sun J."/>
            <person name="Steenkamp E.T."/>
            <person name="van der Nest M.A."/>
            <person name="van Wyk S."/>
            <person name="Wingfield M.J."/>
            <person name="Xiong C."/>
            <person name="Yue Q."/>
            <person name="Zhang X."/>
        </authorList>
    </citation>
    <scope>NUCLEOTIDE SEQUENCE [LARGE SCALE GENOMIC DNA]</scope>
    <source>
        <strain evidence="2 3">BP6252</strain>
    </source>
</reference>
<name>A0A3D8R1D5_9HELO</name>
<dbReference type="AlphaFoldDB" id="A0A3D8R1D5"/>
<dbReference type="OrthoDB" id="5414534at2759"/>
<evidence type="ECO:0000313" key="2">
    <source>
        <dbReference type="EMBL" id="RDW67836.1"/>
    </source>
</evidence>
<feature type="region of interest" description="Disordered" evidence="1">
    <location>
        <begin position="64"/>
        <end position="103"/>
    </location>
</feature>
<comment type="caution">
    <text evidence="2">The sequence shown here is derived from an EMBL/GenBank/DDBJ whole genome shotgun (WGS) entry which is preliminary data.</text>
</comment>
<sequence>MRPISPLARFPAMPPESSALPAIFEAWPNLSQREKAREGNPPKISTLYLVSRFLFRSPRLARELTNKRQPNKHELHQGQDRQADPEQRLRVEGEPEEARVGRVDDLSRRVRGFKDPVRVTGLGIDFVPPAQAHEPPAGDVLEVVEVDGEEEDGDDEDEDAARRGRSVRVS</sequence>
<dbReference type="EMBL" id="PDLM01000010">
    <property type="protein sequence ID" value="RDW67836.1"/>
    <property type="molecule type" value="Genomic_DNA"/>
</dbReference>
<keyword evidence="3" id="KW-1185">Reference proteome</keyword>
<evidence type="ECO:0000256" key="1">
    <source>
        <dbReference type="SAM" id="MobiDB-lite"/>
    </source>
</evidence>